<evidence type="ECO:0000256" key="5">
    <source>
        <dbReference type="ARBA" id="ARBA00022806"/>
    </source>
</evidence>
<dbReference type="CDD" id="cd17991">
    <property type="entry name" value="DEXHc_TRCF"/>
    <property type="match status" value="1"/>
</dbReference>
<evidence type="ECO:0000256" key="9">
    <source>
        <dbReference type="HAMAP-Rule" id="MF_00969"/>
    </source>
</evidence>
<evidence type="ECO:0000256" key="6">
    <source>
        <dbReference type="ARBA" id="ARBA00022840"/>
    </source>
</evidence>
<dbReference type="InterPro" id="IPR036101">
    <property type="entry name" value="CarD-like/TRCF_RID_sf"/>
</dbReference>
<keyword evidence="3 9" id="KW-0227">DNA damage</keyword>
<dbReference type="EC" id="3.6.4.-" evidence="9"/>
<evidence type="ECO:0000313" key="13">
    <source>
        <dbReference type="Proteomes" id="UP001442364"/>
    </source>
</evidence>
<comment type="subcellular location">
    <subcellularLocation>
        <location evidence="9">Cytoplasm</location>
    </subcellularLocation>
</comment>
<proteinExistence type="inferred from homology"/>
<dbReference type="Proteomes" id="UP001442364">
    <property type="component" value="Unassembled WGS sequence"/>
</dbReference>
<dbReference type="SMART" id="SM00982">
    <property type="entry name" value="TRCF"/>
    <property type="match status" value="1"/>
</dbReference>
<evidence type="ECO:0000256" key="2">
    <source>
        <dbReference type="ARBA" id="ARBA00022741"/>
    </source>
</evidence>
<dbReference type="InterPro" id="IPR004576">
    <property type="entry name" value="Mfd"/>
</dbReference>
<dbReference type="SUPFAM" id="SSF143517">
    <property type="entry name" value="TRCF domain-like"/>
    <property type="match status" value="1"/>
</dbReference>
<organism evidence="12 13">
    <name type="scientific">[Lactobacillus] rogosae</name>
    <dbReference type="NCBI Taxonomy" id="706562"/>
    <lineage>
        <taxon>Bacteria</taxon>
        <taxon>Bacillati</taxon>
        <taxon>Bacillota</taxon>
        <taxon>Clostridia</taxon>
        <taxon>Lachnospirales</taxon>
        <taxon>Lachnospiraceae</taxon>
        <taxon>Lachnospira</taxon>
    </lineage>
</organism>
<dbReference type="InterPro" id="IPR041471">
    <property type="entry name" value="UvrB_inter"/>
</dbReference>
<dbReference type="Pfam" id="PF00271">
    <property type="entry name" value="Helicase_C"/>
    <property type="match status" value="1"/>
</dbReference>
<dbReference type="InterPro" id="IPR037235">
    <property type="entry name" value="TRCF-like_C_D7"/>
</dbReference>
<dbReference type="PROSITE" id="PS51192">
    <property type="entry name" value="HELICASE_ATP_BIND_1"/>
    <property type="match status" value="1"/>
</dbReference>
<name>A0ABV1BXJ0_9FIRM</name>
<comment type="similarity">
    <text evidence="9">In the N-terminal section; belongs to the UvrB family.</text>
</comment>
<reference evidence="12 13" key="1">
    <citation type="submission" date="2024-03" db="EMBL/GenBank/DDBJ databases">
        <title>Human intestinal bacterial collection.</title>
        <authorList>
            <person name="Pauvert C."/>
            <person name="Hitch T.C.A."/>
            <person name="Clavel T."/>
        </authorList>
    </citation>
    <scope>NUCLEOTIDE SEQUENCE [LARGE SCALE GENOMIC DNA]</scope>
    <source>
        <strain evidence="12 13">CLA-AA-H255</strain>
    </source>
</reference>
<dbReference type="InterPro" id="IPR027417">
    <property type="entry name" value="P-loop_NTPase"/>
</dbReference>
<evidence type="ECO:0000256" key="4">
    <source>
        <dbReference type="ARBA" id="ARBA00022801"/>
    </source>
</evidence>
<dbReference type="HAMAP" id="MF_00969">
    <property type="entry name" value="TRCF"/>
    <property type="match status" value="1"/>
</dbReference>
<dbReference type="Pfam" id="PF17757">
    <property type="entry name" value="UvrB_inter"/>
    <property type="match status" value="1"/>
</dbReference>
<evidence type="ECO:0000259" key="10">
    <source>
        <dbReference type="PROSITE" id="PS51192"/>
    </source>
</evidence>
<dbReference type="Gene3D" id="2.40.10.170">
    <property type="match status" value="1"/>
</dbReference>
<comment type="similarity">
    <text evidence="9">In the C-terminal section; belongs to the helicase family. RecG subfamily.</text>
</comment>
<dbReference type="PROSITE" id="PS51194">
    <property type="entry name" value="HELICASE_CTER"/>
    <property type="match status" value="1"/>
</dbReference>
<dbReference type="NCBIfam" id="TIGR00580">
    <property type="entry name" value="mfd"/>
    <property type="match status" value="1"/>
</dbReference>
<keyword evidence="6 9" id="KW-0067">ATP-binding</keyword>
<dbReference type="Gene3D" id="3.40.50.300">
    <property type="entry name" value="P-loop containing nucleotide triphosphate hydrolases"/>
    <property type="match status" value="2"/>
</dbReference>
<dbReference type="SMART" id="SM01058">
    <property type="entry name" value="CarD_TRCF"/>
    <property type="match status" value="1"/>
</dbReference>
<keyword evidence="7 9" id="KW-0238">DNA-binding</keyword>
<evidence type="ECO:0000313" key="12">
    <source>
        <dbReference type="EMBL" id="MEQ2380456.1"/>
    </source>
</evidence>
<evidence type="ECO:0000256" key="1">
    <source>
        <dbReference type="ARBA" id="ARBA00022490"/>
    </source>
</evidence>
<dbReference type="InterPro" id="IPR011545">
    <property type="entry name" value="DEAD/DEAH_box_helicase_dom"/>
</dbReference>
<dbReference type="PANTHER" id="PTHR47964">
    <property type="entry name" value="ATP-DEPENDENT DNA HELICASE HOMOLOG RECG, CHLOROPLASTIC"/>
    <property type="match status" value="1"/>
</dbReference>
<keyword evidence="5" id="KW-0347">Helicase</keyword>
<comment type="function">
    <text evidence="9">Couples transcription and DNA repair by recognizing RNA polymerase (RNAP) stalled at DNA lesions. Mediates ATP-dependent release of RNAP and its truncated transcript from the DNA, and recruitment of nucleotide excision repair machinery to the damaged site.</text>
</comment>
<dbReference type="InterPro" id="IPR047112">
    <property type="entry name" value="RecG/Mfd"/>
</dbReference>
<dbReference type="EMBL" id="JBBMER010000009">
    <property type="protein sequence ID" value="MEQ2380456.1"/>
    <property type="molecule type" value="Genomic_DNA"/>
</dbReference>
<dbReference type="Pfam" id="PF02559">
    <property type="entry name" value="CarD_TRCF_RID"/>
    <property type="match status" value="1"/>
</dbReference>
<evidence type="ECO:0000256" key="3">
    <source>
        <dbReference type="ARBA" id="ARBA00022763"/>
    </source>
</evidence>
<dbReference type="SUPFAM" id="SSF52540">
    <property type="entry name" value="P-loop containing nucleoside triphosphate hydrolases"/>
    <property type="match status" value="4"/>
</dbReference>
<evidence type="ECO:0000259" key="11">
    <source>
        <dbReference type="PROSITE" id="PS51194"/>
    </source>
</evidence>
<dbReference type="SMART" id="SM00487">
    <property type="entry name" value="DEXDc"/>
    <property type="match status" value="1"/>
</dbReference>
<dbReference type="Gene3D" id="3.40.50.11180">
    <property type="match status" value="1"/>
</dbReference>
<dbReference type="Gene3D" id="3.30.2060.10">
    <property type="entry name" value="Penicillin-binding protein 1b domain"/>
    <property type="match status" value="1"/>
</dbReference>
<feature type="domain" description="Helicase ATP-binding" evidence="10">
    <location>
        <begin position="647"/>
        <end position="808"/>
    </location>
</feature>
<protein>
    <recommendedName>
        <fullName evidence="9">Transcription-repair-coupling factor</fullName>
        <shortName evidence="9">TRCF</shortName>
        <ecNumber evidence="9">3.6.4.-</ecNumber>
    </recommendedName>
</protein>
<keyword evidence="2 9" id="KW-0547">Nucleotide-binding</keyword>
<gene>
    <name evidence="9 12" type="primary">mfd</name>
    <name evidence="12" type="ORF">WMO14_11350</name>
</gene>
<sequence>MNTFFDPVNNTAAVEQLNKELGKDGGRTVLISGCIDTQKVHISSAIASGYKYMLIVTSDEAKARKMCDDASFFNKEAIYYPAKDAIFYSADVHGNQITGERLRCISRIINHSSTGEGVLTVVTTMDGIADRLIPVERFKEAVITLDYSSEIEPEKLAKKLVAMGFVRTGMVEDKGQFAIRGGIIDIFSYTDEAPVRIELWDTEVDSIRMFDVESQRSIERLQSYSIFPATEYIFTEDELKNGLYNIKKECDRQLECFDYGKRKRTKEQIEAGNNLNKLVADVERTGNYEKFTDTIVADTVGLAEYFPEENTLVVLDEPNRLKECNELTLYEYNESMKNRLAAGYVLPSQTNKVKAMNEIISDLRNNKKLILTTLDYKPEGFEIDYSMYITARSISSYNNSFEYLAKDLEKYKKNGYTTILVCSSRTRALRIVDDLGKLGIASFYSEDFNKDYGSGLIIVTYGSLHKGFEYPVLSFVVIAENDIFSARKMKKLKKKKHDGKNIASFNELNIGDYVVHESHGLGVYKGIEKIQVEGVEKDYIKIAYANNGNLYVLATQLDRLQKYANQDTEKKPKLNSLGGVEWKKTKAKVTGAVEEVAKELVRLYAIRQKVEGYRFSQDTVWQKEFEEMFPYEETDDQLNAIEDTKKDMESGRVMDRLICGDVGYGKTEVAIRAAFKAIQDGKQVAYLVPTTVLASQHFSTFEERMKGFPVNVGQLSSFRTSAQNKKTIEGLKNGTIDVVIGTHRVLSKDVQFKDLGLLIIDEEQRFGVAHKEKIKELKNNIDVLTLSATPIPRTLHMSLVGIRDMSVLEEPPVDRHPIQTFVTEHNDEMIREAVTRELARNGQVYYVYNKVRDIEERAEYIQNLVPDAVVAYAHGQMDKRMLEKIMYEFVNGEIDVLVSTTIIETGMDIPNCNTMIIENADQFGLSQLYQLRGRVGRSTRTSYAFLMYKRDKMISEVAEKRLSAIKEFSDLGSGFKIAMKDLEIRGAGNVLGKSQHGHMAAVGYDLYCKMLNQAVNNLKGIKNEYSFETTVDLEVDAYIPASYIKSEYQKLDIYKRIAALETREELSDMKDELSDRYGSIPSCASNLLMVALIKSKAHKIGIMEIKGETAANPAGGASNWRTVMNIYPNADIDSDAIPKLLESFGGALDFKINGVPHFIWTVTKRKFTSQKEYLNGLLDMMDIMEDAISTLQN</sequence>
<dbReference type="PANTHER" id="PTHR47964:SF1">
    <property type="entry name" value="ATP-DEPENDENT DNA HELICASE HOMOLOG RECG, CHLOROPLASTIC"/>
    <property type="match status" value="1"/>
</dbReference>
<comment type="caution">
    <text evidence="12">The sequence shown here is derived from an EMBL/GenBank/DDBJ whole genome shotgun (WGS) entry which is preliminary data.</text>
</comment>
<dbReference type="Pfam" id="PF00270">
    <property type="entry name" value="DEAD"/>
    <property type="match status" value="1"/>
</dbReference>
<evidence type="ECO:0000256" key="8">
    <source>
        <dbReference type="ARBA" id="ARBA00023204"/>
    </source>
</evidence>
<dbReference type="SUPFAM" id="SSF141259">
    <property type="entry name" value="CarD-like"/>
    <property type="match status" value="1"/>
</dbReference>
<keyword evidence="4 9" id="KW-0378">Hydrolase</keyword>
<dbReference type="SMART" id="SM00490">
    <property type="entry name" value="HELICc"/>
    <property type="match status" value="1"/>
</dbReference>
<keyword evidence="8 9" id="KW-0234">DNA repair</keyword>
<dbReference type="RefSeq" id="WP_349153857.1">
    <property type="nucleotide sequence ID" value="NZ_JBBMER010000009.1"/>
</dbReference>
<dbReference type="Gene3D" id="3.90.1150.50">
    <property type="entry name" value="Transcription-repair-coupling factor, D7 domain"/>
    <property type="match status" value="1"/>
</dbReference>
<accession>A0ABV1BXJ0</accession>
<keyword evidence="13" id="KW-1185">Reference proteome</keyword>
<dbReference type="InterPro" id="IPR003711">
    <property type="entry name" value="CarD-like/TRCF_RID"/>
</dbReference>
<dbReference type="InterPro" id="IPR001650">
    <property type="entry name" value="Helicase_C-like"/>
</dbReference>
<keyword evidence="1 9" id="KW-0963">Cytoplasm</keyword>
<feature type="domain" description="Helicase C-terminal" evidence="11">
    <location>
        <begin position="817"/>
        <end position="983"/>
    </location>
</feature>
<dbReference type="InterPro" id="IPR005118">
    <property type="entry name" value="TRCF_C"/>
</dbReference>
<evidence type="ECO:0000256" key="7">
    <source>
        <dbReference type="ARBA" id="ARBA00023125"/>
    </source>
</evidence>
<dbReference type="Pfam" id="PF03461">
    <property type="entry name" value="TRCF"/>
    <property type="match status" value="1"/>
</dbReference>
<dbReference type="InterPro" id="IPR014001">
    <property type="entry name" value="Helicase_ATP-bd"/>
</dbReference>